<protein>
    <recommendedName>
        <fullName evidence="5">Band 7 domain-containing protein</fullName>
    </recommendedName>
</protein>
<dbReference type="InterPro" id="IPR032435">
    <property type="entry name" value="STML2-like_C"/>
</dbReference>
<dbReference type="Gene3D" id="3.30.479.30">
    <property type="entry name" value="Band 7 domain"/>
    <property type="match status" value="1"/>
</dbReference>
<keyword evidence="3" id="KW-0496">Mitochondrion</keyword>
<dbReference type="GO" id="GO:0007005">
    <property type="term" value="P:mitochondrion organization"/>
    <property type="evidence" value="ECO:0007669"/>
    <property type="project" value="TreeGrafter"/>
</dbReference>
<evidence type="ECO:0000256" key="3">
    <source>
        <dbReference type="ARBA" id="ARBA00023128"/>
    </source>
</evidence>
<dbReference type="GO" id="GO:0016020">
    <property type="term" value="C:membrane"/>
    <property type="evidence" value="ECO:0007669"/>
    <property type="project" value="InterPro"/>
</dbReference>
<dbReference type="InterPro" id="IPR050710">
    <property type="entry name" value="Band7/mec-2_domain"/>
</dbReference>
<evidence type="ECO:0000256" key="2">
    <source>
        <dbReference type="ARBA" id="ARBA00008164"/>
    </source>
</evidence>
<dbReference type="PRINTS" id="PR00721">
    <property type="entry name" value="STOMATIN"/>
</dbReference>
<organism evidence="6 7">
    <name type="scientific">Rhododendron griersonianum</name>
    <dbReference type="NCBI Taxonomy" id="479676"/>
    <lineage>
        <taxon>Eukaryota</taxon>
        <taxon>Viridiplantae</taxon>
        <taxon>Streptophyta</taxon>
        <taxon>Embryophyta</taxon>
        <taxon>Tracheophyta</taxon>
        <taxon>Spermatophyta</taxon>
        <taxon>Magnoliopsida</taxon>
        <taxon>eudicotyledons</taxon>
        <taxon>Gunneridae</taxon>
        <taxon>Pentapetalae</taxon>
        <taxon>asterids</taxon>
        <taxon>Ericales</taxon>
        <taxon>Ericaceae</taxon>
        <taxon>Ericoideae</taxon>
        <taxon>Rhodoreae</taxon>
        <taxon>Rhododendron</taxon>
    </lineage>
</organism>
<dbReference type="AlphaFoldDB" id="A0AAV6J472"/>
<dbReference type="FunFam" id="3.30.479.30:FF:000008">
    <property type="entry name" value="Stomatin-like protein 2, mitochondrial"/>
    <property type="match status" value="1"/>
</dbReference>
<dbReference type="EMBL" id="JACTNZ010000009">
    <property type="protein sequence ID" value="KAG5533955.1"/>
    <property type="molecule type" value="Genomic_DNA"/>
</dbReference>
<evidence type="ECO:0000256" key="4">
    <source>
        <dbReference type="SAM" id="MobiDB-lite"/>
    </source>
</evidence>
<dbReference type="CDD" id="cd08829">
    <property type="entry name" value="SPFH_paraslipin"/>
    <property type="match status" value="1"/>
</dbReference>
<dbReference type="SUPFAM" id="SSF117892">
    <property type="entry name" value="Band 7/SPFH domain"/>
    <property type="match status" value="1"/>
</dbReference>
<accession>A0AAV6J472</accession>
<evidence type="ECO:0000313" key="7">
    <source>
        <dbReference type="Proteomes" id="UP000823749"/>
    </source>
</evidence>
<proteinExistence type="inferred from homology"/>
<feature type="compositionally biased region" description="Polar residues" evidence="4">
    <location>
        <begin position="411"/>
        <end position="420"/>
    </location>
</feature>
<dbReference type="InterPro" id="IPR001107">
    <property type="entry name" value="Band_7"/>
</dbReference>
<dbReference type="SMART" id="SM00244">
    <property type="entry name" value="PHB"/>
    <property type="match status" value="1"/>
</dbReference>
<dbReference type="InterPro" id="IPR036013">
    <property type="entry name" value="Band_7/SPFH_dom_sf"/>
</dbReference>
<gene>
    <name evidence="6" type="ORF">RHGRI_027968</name>
</gene>
<comment type="caution">
    <text evidence="6">The sequence shown here is derived from an EMBL/GenBank/DDBJ whole genome shotgun (WGS) entry which is preliminary data.</text>
</comment>
<reference evidence="6" key="1">
    <citation type="submission" date="2020-08" db="EMBL/GenBank/DDBJ databases">
        <title>Plant Genome Project.</title>
        <authorList>
            <person name="Zhang R.-G."/>
        </authorList>
    </citation>
    <scope>NUCLEOTIDE SEQUENCE</scope>
    <source>
        <strain evidence="6">WSP0</strain>
        <tissue evidence="6">Leaf</tissue>
    </source>
</reference>
<feature type="region of interest" description="Disordered" evidence="4">
    <location>
        <begin position="383"/>
        <end position="420"/>
    </location>
</feature>
<comment type="subcellular location">
    <subcellularLocation>
        <location evidence="1">Mitochondrion</location>
    </subcellularLocation>
</comment>
<evidence type="ECO:0000256" key="1">
    <source>
        <dbReference type="ARBA" id="ARBA00004173"/>
    </source>
</evidence>
<dbReference type="Pfam" id="PF01145">
    <property type="entry name" value="Band_7"/>
    <property type="match status" value="1"/>
</dbReference>
<evidence type="ECO:0000313" key="6">
    <source>
        <dbReference type="EMBL" id="KAG5533955.1"/>
    </source>
</evidence>
<dbReference type="Proteomes" id="UP000823749">
    <property type="component" value="Chromosome 9"/>
</dbReference>
<name>A0AAV6J472_9ERIC</name>
<dbReference type="PANTHER" id="PTHR43327:SF10">
    <property type="entry name" value="STOMATIN-LIKE PROTEIN 2, MITOCHONDRIAL"/>
    <property type="match status" value="1"/>
</dbReference>
<evidence type="ECO:0000259" key="5">
    <source>
        <dbReference type="SMART" id="SM00244"/>
    </source>
</evidence>
<sequence>MNIAKSSSLTSLTTSLNHLRQSSIVCRELSTSSSPFPSILKQSSILTNHLLPPPQQQHSPSVRHYRIRRDANYEMLRPINWGIRIVPERKSLVVERFGKFAKTLSPGIHFLVPFVDQIAYVHSLKEEAIPIPDQSAITKDNVSISIDGVLYVKVVDPKLASYGVENPLYAIVQLAQTTMRSELGKITLDKTFEERDTLNEKIVMAINDAAKDWGLKCLRYEIRDISPPRGVRAAMEMQAEAERKKRAQVLESEGDRQANINVADGKKSSVILASEAAKLDQINRAIGEAEAIVAKAQATAKGIAVVSQALKEHGGVEAASYSVAEQYIQAFSKIAKEGTTLLLPTPVDNPARMMAQALNVYKSLIGGDSGDVLKDINQLGITGNVKAGPPPHITNESSIPAKTKDGDDQVFSFQSPEKEH</sequence>
<dbReference type="InterPro" id="IPR001972">
    <property type="entry name" value="Stomatin_HflK_fam"/>
</dbReference>
<comment type="similarity">
    <text evidence="2">Belongs to the band 7/mec-2 family.</text>
</comment>
<dbReference type="PANTHER" id="PTHR43327">
    <property type="entry name" value="STOMATIN-LIKE PROTEIN 2, MITOCHONDRIAL"/>
    <property type="match status" value="1"/>
</dbReference>
<keyword evidence="7" id="KW-1185">Reference proteome</keyword>
<dbReference type="Pfam" id="PF16200">
    <property type="entry name" value="Band_7_C"/>
    <property type="match status" value="1"/>
</dbReference>
<feature type="domain" description="Band 7" evidence="5">
    <location>
        <begin position="81"/>
        <end position="239"/>
    </location>
</feature>
<dbReference type="GO" id="GO:0005739">
    <property type="term" value="C:mitochondrion"/>
    <property type="evidence" value="ECO:0007669"/>
    <property type="project" value="UniProtKB-SubCell"/>
</dbReference>